<dbReference type="Pfam" id="PF08263">
    <property type="entry name" value="LRRNT_2"/>
    <property type="match status" value="1"/>
</dbReference>
<comment type="catalytic activity">
    <reaction evidence="18">
        <text>L-seryl-[protein] + ATP = O-phospho-L-seryl-[protein] + ADP + H(+)</text>
        <dbReference type="Rhea" id="RHEA:17989"/>
        <dbReference type="Rhea" id="RHEA-COMP:9863"/>
        <dbReference type="Rhea" id="RHEA-COMP:11604"/>
        <dbReference type="ChEBI" id="CHEBI:15378"/>
        <dbReference type="ChEBI" id="CHEBI:29999"/>
        <dbReference type="ChEBI" id="CHEBI:30616"/>
        <dbReference type="ChEBI" id="CHEBI:83421"/>
        <dbReference type="ChEBI" id="CHEBI:456216"/>
        <dbReference type="EC" id="2.7.11.1"/>
    </reaction>
</comment>
<evidence type="ECO:0000256" key="3">
    <source>
        <dbReference type="ARBA" id="ARBA00012513"/>
    </source>
</evidence>
<feature type="domain" description="Protein kinase" evidence="22">
    <location>
        <begin position="612"/>
        <end position="943"/>
    </location>
</feature>
<dbReference type="Proteomes" id="UP000237105">
    <property type="component" value="Unassembled WGS sequence"/>
</dbReference>
<dbReference type="InterPro" id="IPR017441">
    <property type="entry name" value="Protein_kinase_ATP_BS"/>
</dbReference>
<dbReference type="GO" id="GO:0016020">
    <property type="term" value="C:membrane"/>
    <property type="evidence" value="ECO:0007669"/>
    <property type="project" value="UniProtKB-SubCell"/>
</dbReference>
<comment type="caution">
    <text evidence="23">The sequence shown here is derived from an EMBL/GenBank/DDBJ whole genome shotgun (WGS) entry which is preliminary data.</text>
</comment>
<evidence type="ECO:0000256" key="13">
    <source>
        <dbReference type="ARBA" id="ARBA00022840"/>
    </source>
</evidence>
<keyword evidence="16 23" id="KW-0675">Receptor</keyword>
<evidence type="ECO:0000256" key="6">
    <source>
        <dbReference type="ARBA" id="ARBA00022614"/>
    </source>
</evidence>
<dbReference type="InterPro" id="IPR008271">
    <property type="entry name" value="Ser/Thr_kinase_AS"/>
</dbReference>
<keyword evidence="7" id="KW-0808">Transferase</keyword>
<dbReference type="Gene3D" id="2.60.120.430">
    <property type="entry name" value="Galactose-binding lectin"/>
    <property type="match status" value="1"/>
</dbReference>
<keyword evidence="11 19" id="KW-0547">Nucleotide-binding</keyword>
<dbReference type="Gene3D" id="3.80.10.10">
    <property type="entry name" value="Ribonuclease Inhibitor"/>
    <property type="match status" value="1"/>
</dbReference>
<dbReference type="GO" id="GO:0004674">
    <property type="term" value="F:protein serine/threonine kinase activity"/>
    <property type="evidence" value="ECO:0007669"/>
    <property type="project" value="UniProtKB-KW"/>
</dbReference>
<dbReference type="SUPFAM" id="SSF52058">
    <property type="entry name" value="L domain-like"/>
    <property type="match status" value="1"/>
</dbReference>
<keyword evidence="13 19" id="KW-0067">ATP-binding</keyword>
<dbReference type="FunFam" id="3.80.10.10:FF:000129">
    <property type="entry name" value="Leucine-rich repeat receptor-like kinase"/>
    <property type="match status" value="1"/>
</dbReference>
<dbReference type="PANTHER" id="PTHR45631:SF27">
    <property type="entry name" value="PROTEIN KINASE DOMAIN-CONTAINING PROTEIN"/>
    <property type="match status" value="1"/>
</dbReference>
<dbReference type="InterPro" id="IPR032675">
    <property type="entry name" value="LRR_dom_sf"/>
</dbReference>
<keyword evidence="12 23" id="KW-0418">Kinase</keyword>
<protein>
    <recommendedName>
        <fullName evidence="3">non-specific serine/threonine protein kinase</fullName>
        <ecNumber evidence="3">2.7.11.1</ecNumber>
    </recommendedName>
</protein>
<keyword evidence="5" id="KW-0597">Phosphoprotein</keyword>
<dbReference type="STRING" id="3476.A0A2P5AQR8"/>
<dbReference type="PROSITE" id="PS00107">
    <property type="entry name" value="PROTEIN_KINASE_ATP"/>
    <property type="match status" value="1"/>
</dbReference>
<evidence type="ECO:0000256" key="15">
    <source>
        <dbReference type="ARBA" id="ARBA00023136"/>
    </source>
</evidence>
<evidence type="ECO:0000256" key="10">
    <source>
        <dbReference type="ARBA" id="ARBA00022737"/>
    </source>
</evidence>
<proteinExistence type="inferred from homology"/>
<feature type="binding site" evidence="19">
    <location>
        <position position="640"/>
    </location>
    <ligand>
        <name>ATP</name>
        <dbReference type="ChEBI" id="CHEBI:30616"/>
    </ligand>
</feature>
<dbReference type="PROSITE" id="PS00108">
    <property type="entry name" value="PROTEIN_KINASE_ST"/>
    <property type="match status" value="1"/>
</dbReference>
<dbReference type="FunFam" id="1.10.510.10:FF:000146">
    <property type="entry name" value="LRR receptor-like serine/threonine-protein kinase IOS1"/>
    <property type="match status" value="1"/>
</dbReference>
<evidence type="ECO:0000256" key="14">
    <source>
        <dbReference type="ARBA" id="ARBA00022989"/>
    </source>
</evidence>
<evidence type="ECO:0000256" key="4">
    <source>
        <dbReference type="ARBA" id="ARBA00022527"/>
    </source>
</evidence>
<evidence type="ECO:0000256" key="18">
    <source>
        <dbReference type="ARBA" id="ARBA00048679"/>
    </source>
</evidence>
<dbReference type="Pfam" id="PF00560">
    <property type="entry name" value="LRR_1"/>
    <property type="match status" value="1"/>
</dbReference>
<dbReference type="InterPro" id="IPR001245">
    <property type="entry name" value="Ser-Thr/Tyr_kinase_cat_dom"/>
</dbReference>
<evidence type="ECO:0000256" key="2">
    <source>
        <dbReference type="ARBA" id="ARBA00008684"/>
    </source>
</evidence>
<evidence type="ECO:0000256" key="11">
    <source>
        <dbReference type="ARBA" id="ARBA00022741"/>
    </source>
</evidence>
<organism evidence="23 24">
    <name type="scientific">Parasponia andersonii</name>
    <name type="common">Sponia andersonii</name>
    <dbReference type="NCBI Taxonomy" id="3476"/>
    <lineage>
        <taxon>Eukaryota</taxon>
        <taxon>Viridiplantae</taxon>
        <taxon>Streptophyta</taxon>
        <taxon>Embryophyta</taxon>
        <taxon>Tracheophyta</taxon>
        <taxon>Spermatophyta</taxon>
        <taxon>Magnoliopsida</taxon>
        <taxon>eudicotyledons</taxon>
        <taxon>Gunneridae</taxon>
        <taxon>Pentapetalae</taxon>
        <taxon>rosids</taxon>
        <taxon>fabids</taxon>
        <taxon>Rosales</taxon>
        <taxon>Cannabaceae</taxon>
        <taxon>Parasponia</taxon>
    </lineage>
</organism>
<evidence type="ECO:0000256" key="20">
    <source>
        <dbReference type="SAM" id="Phobius"/>
    </source>
</evidence>
<dbReference type="OrthoDB" id="4062651at2759"/>
<evidence type="ECO:0000259" key="22">
    <source>
        <dbReference type="PROSITE" id="PS50011"/>
    </source>
</evidence>
<evidence type="ECO:0000256" key="19">
    <source>
        <dbReference type="PROSITE-ProRule" id="PRU10141"/>
    </source>
</evidence>
<keyword evidence="15 20" id="KW-0472">Membrane</keyword>
<keyword evidence="10" id="KW-0677">Repeat</keyword>
<evidence type="ECO:0000313" key="23">
    <source>
        <dbReference type="EMBL" id="PON38885.1"/>
    </source>
</evidence>
<comment type="subcellular location">
    <subcellularLocation>
        <location evidence="1">Membrane</location>
        <topology evidence="1">Single-pass membrane protein</topology>
    </subcellularLocation>
</comment>
<evidence type="ECO:0000256" key="17">
    <source>
        <dbReference type="ARBA" id="ARBA00047899"/>
    </source>
</evidence>
<keyword evidence="6" id="KW-0433">Leucine-rich repeat</keyword>
<keyword evidence="24" id="KW-1185">Reference proteome</keyword>
<dbReference type="SUPFAM" id="SSF56112">
    <property type="entry name" value="Protein kinase-like (PK-like)"/>
    <property type="match status" value="1"/>
</dbReference>
<name>A0A2P5AQR8_PARAD</name>
<evidence type="ECO:0000256" key="9">
    <source>
        <dbReference type="ARBA" id="ARBA00022729"/>
    </source>
</evidence>
<dbReference type="PANTHER" id="PTHR45631">
    <property type="entry name" value="OS07G0107800 PROTEIN-RELATED"/>
    <property type="match status" value="1"/>
</dbReference>
<dbReference type="EC" id="2.7.11.1" evidence="3"/>
<dbReference type="CDD" id="cd14066">
    <property type="entry name" value="STKc_IRAK"/>
    <property type="match status" value="1"/>
</dbReference>
<dbReference type="EMBL" id="JXTB01000482">
    <property type="protein sequence ID" value="PON38885.1"/>
    <property type="molecule type" value="Genomic_DNA"/>
</dbReference>
<dbReference type="AlphaFoldDB" id="A0A2P5AQR8"/>
<dbReference type="Gene3D" id="1.10.510.10">
    <property type="entry name" value="Transferase(Phosphotransferase) domain 1"/>
    <property type="match status" value="1"/>
</dbReference>
<evidence type="ECO:0000256" key="12">
    <source>
        <dbReference type="ARBA" id="ARBA00022777"/>
    </source>
</evidence>
<accession>A0A2P5AQR8</accession>
<evidence type="ECO:0000256" key="8">
    <source>
        <dbReference type="ARBA" id="ARBA00022692"/>
    </source>
</evidence>
<evidence type="ECO:0000256" key="5">
    <source>
        <dbReference type="ARBA" id="ARBA00022553"/>
    </source>
</evidence>
<dbReference type="InterPro" id="IPR001611">
    <property type="entry name" value="Leu-rich_rpt"/>
</dbReference>
<dbReference type="Pfam" id="PF12819">
    <property type="entry name" value="Malectin_like"/>
    <property type="match status" value="1"/>
</dbReference>
<keyword evidence="8 20" id="KW-0812">Transmembrane</keyword>
<comment type="similarity">
    <text evidence="2">Belongs to the protein kinase superfamily. Ser/Thr protein kinase family.</text>
</comment>
<evidence type="ECO:0000313" key="24">
    <source>
        <dbReference type="Proteomes" id="UP000237105"/>
    </source>
</evidence>
<feature type="signal peptide" evidence="21">
    <location>
        <begin position="1"/>
        <end position="31"/>
    </location>
</feature>
<sequence>MMERLVNNWVSSVSKLCFILCLFILAQQTCAQEGFLSIACCADHNYTDLNTNISWVEDSSWYPDKTGCQKITRAAANYTGYNETRIFDIDFSGKRCYSLDTIKGQDYLIRGTFLYYGDTILKTSFSISVGVTEISQVKNSPKELEVEGVFRANKSYIDFCVVKTEGAPYISQLELRQLKGLEYLQGFSSSVQKLVKRVDLGSKEGDIIRFPADPSDRIWKSDNISGSTSKPNHVADAKVVNYNANVGVPLQVLQTALTDPSRLEFSPDDLDTGDFQYRVILYFLELNETVQPGSRLFDIYINNEKKETSFDILGNGSNYKELSFNVNANGVLNLTLERSSGSSLGPICNAYEIFQVFPWKQETSPNDADVILEVKSQLLVWNQQNKVLESWTGDPCLPTPWKGLTCGPINDSTVITNLDLSSMNLNGSIPPNVTLLTNLNTLNMSYNGFTGEIPDFPSSSMLRSVDLRSNDLSGPLPRSLLMLPDLERLYIGCNQKIVREYPSSFNSSKLDTRSETCSSTVQGSSRSKHIMIIGSVACGSFILTVAAGVFLVCFYKKKLMPQGIFNGKGFKGHSRTKKTGGVIFSIPIIEEIVVKSISIQTFSLANIETATQNYKTLIGEGGFGSVYRGTLPEGQDVAVKVRSATSTQGTREFENELNLLSTIRHENLVPLLGYCCENDQQILVYPFMSNGSLQDRLYDYLFTGEASARKKKLDWPTRLSIALGAARGLTHLHTYAGRCVIHRDVKSSNILLDQSMTAKVADFGFSKYAPQEGDSGASLEVRGTAGYLDPEYYTTHHLSDKSDVFSFGVVLFEIISGREPLNIRRPREQWSLVEWAKQHARESNIDEIVDPSIRGGYHAEAMWRVVEAALSCIEPFSAYRPCMADIVRELEDALIIENNASEYMRSIESSGSIVLDKRIVIPSSNPTEASPILTQALPPPEPR</sequence>
<evidence type="ECO:0000256" key="21">
    <source>
        <dbReference type="SAM" id="SignalP"/>
    </source>
</evidence>
<dbReference type="InterPro" id="IPR024788">
    <property type="entry name" value="Malectin-like_Carb-bd_dom"/>
</dbReference>
<keyword evidence="14 20" id="KW-1133">Transmembrane helix</keyword>
<evidence type="ECO:0000256" key="7">
    <source>
        <dbReference type="ARBA" id="ARBA00022679"/>
    </source>
</evidence>
<dbReference type="SMART" id="SM00220">
    <property type="entry name" value="S_TKc"/>
    <property type="match status" value="1"/>
</dbReference>
<dbReference type="GO" id="GO:0005524">
    <property type="term" value="F:ATP binding"/>
    <property type="evidence" value="ECO:0007669"/>
    <property type="project" value="UniProtKB-UniRule"/>
</dbReference>
<keyword evidence="9 21" id="KW-0732">Signal</keyword>
<dbReference type="FunFam" id="3.30.200.20:FF:000495">
    <property type="entry name" value="Nodulation receptor kinase"/>
    <property type="match status" value="1"/>
</dbReference>
<gene>
    <name evidence="23" type="primary">PanSYMRK</name>
    <name evidence="23" type="ORF">PanWU01x14_309110</name>
</gene>
<dbReference type="InterPro" id="IPR013210">
    <property type="entry name" value="LRR_N_plant-typ"/>
</dbReference>
<evidence type="ECO:0000256" key="1">
    <source>
        <dbReference type="ARBA" id="ARBA00004167"/>
    </source>
</evidence>
<reference evidence="24" key="1">
    <citation type="submission" date="2016-06" db="EMBL/GenBank/DDBJ databases">
        <title>Parallel loss of symbiosis genes in relatives of nitrogen-fixing non-legume Parasponia.</title>
        <authorList>
            <person name="Van Velzen R."/>
            <person name="Holmer R."/>
            <person name="Bu F."/>
            <person name="Rutten L."/>
            <person name="Van Zeijl A."/>
            <person name="Liu W."/>
            <person name="Santuari L."/>
            <person name="Cao Q."/>
            <person name="Sharma T."/>
            <person name="Shen D."/>
            <person name="Roswanjaya Y."/>
            <person name="Wardhani T."/>
            <person name="Kalhor M.S."/>
            <person name="Jansen J."/>
            <person name="Van den Hoogen J."/>
            <person name="Gungor B."/>
            <person name="Hartog M."/>
            <person name="Hontelez J."/>
            <person name="Verver J."/>
            <person name="Yang W.-C."/>
            <person name="Schijlen E."/>
            <person name="Repin R."/>
            <person name="Schilthuizen M."/>
            <person name="Schranz E."/>
            <person name="Heidstra R."/>
            <person name="Miyata K."/>
            <person name="Fedorova E."/>
            <person name="Kohlen W."/>
            <person name="Bisseling T."/>
            <person name="Smit S."/>
            <person name="Geurts R."/>
        </authorList>
    </citation>
    <scope>NUCLEOTIDE SEQUENCE [LARGE SCALE GENOMIC DNA]</scope>
    <source>
        <strain evidence="24">cv. WU1-14</strain>
    </source>
</reference>
<keyword evidence="4" id="KW-0723">Serine/threonine-protein kinase</keyword>
<feature type="chain" id="PRO_5015163682" description="non-specific serine/threonine protein kinase" evidence="21">
    <location>
        <begin position="32"/>
        <end position="943"/>
    </location>
</feature>
<dbReference type="Pfam" id="PF07714">
    <property type="entry name" value="PK_Tyr_Ser-Thr"/>
    <property type="match status" value="1"/>
</dbReference>
<dbReference type="InterPro" id="IPR000719">
    <property type="entry name" value="Prot_kinase_dom"/>
</dbReference>
<evidence type="ECO:0000256" key="16">
    <source>
        <dbReference type="ARBA" id="ARBA00023170"/>
    </source>
</evidence>
<comment type="catalytic activity">
    <reaction evidence="17">
        <text>L-threonyl-[protein] + ATP = O-phospho-L-threonyl-[protein] + ADP + H(+)</text>
        <dbReference type="Rhea" id="RHEA:46608"/>
        <dbReference type="Rhea" id="RHEA-COMP:11060"/>
        <dbReference type="Rhea" id="RHEA-COMP:11605"/>
        <dbReference type="ChEBI" id="CHEBI:15378"/>
        <dbReference type="ChEBI" id="CHEBI:30013"/>
        <dbReference type="ChEBI" id="CHEBI:30616"/>
        <dbReference type="ChEBI" id="CHEBI:61977"/>
        <dbReference type="ChEBI" id="CHEBI:456216"/>
        <dbReference type="EC" id="2.7.11.1"/>
    </reaction>
</comment>
<dbReference type="PROSITE" id="PS50011">
    <property type="entry name" value="PROTEIN_KINASE_DOM"/>
    <property type="match status" value="1"/>
</dbReference>
<dbReference type="Gene3D" id="3.30.200.20">
    <property type="entry name" value="Phosphorylase Kinase, domain 1"/>
    <property type="match status" value="1"/>
</dbReference>
<dbReference type="InterPro" id="IPR011009">
    <property type="entry name" value="Kinase-like_dom_sf"/>
</dbReference>
<feature type="transmembrane region" description="Helical" evidence="20">
    <location>
        <begin position="530"/>
        <end position="555"/>
    </location>
</feature>